<dbReference type="PANTHER" id="PTHR36617">
    <property type="entry name" value="PROTEIN, PUTATIVE-RELATED"/>
    <property type="match status" value="1"/>
</dbReference>
<name>A0A438K327_VITVI</name>
<accession>A0A438K327</accession>
<protein>
    <submittedName>
        <fullName evidence="2">Putative ribonuclease H protein</fullName>
    </submittedName>
</protein>
<sequence>MPIYFMSMLSMPKKVRLRLERIQRDFLWGGGALERKLHLIRWDLVCLQKCNGGLGVKSLSILNKALLCKWSWRFAIEREAFWNQVIRGKKDWEVVKSRLFFVVGNGQRVKFWKDIWCGDEPLCVSFPSLFALAVFKDAWVKDVWRCNEGGGSWSPLFSRPLNDWELDEVCSFFVALNGKQIQQGVDDRVIWRETKCGKFSVKSLYKSLVSGHPASFPLSAIWKVSVQPRVSFFGWEAMWGKALTLDQLQRRGWALAIRCYLCQRNEWVLPAAVKEMFLRWNGTFVGKKRKGVWKASPLCLFWTLWKTRNKVAFEEIELSIQRLKSSFVYLLWSETDVYKRWSLDLS</sequence>
<dbReference type="InterPro" id="IPR026960">
    <property type="entry name" value="RVT-Znf"/>
</dbReference>
<dbReference type="AlphaFoldDB" id="A0A438K327"/>
<organism evidence="2 3">
    <name type="scientific">Vitis vinifera</name>
    <name type="common">Grape</name>
    <dbReference type="NCBI Taxonomy" id="29760"/>
    <lineage>
        <taxon>Eukaryota</taxon>
        <taxon>Viridiplantae</taxon>
        <taxon>Streptophyta</taxon>
        <taxon>Embryophyta</taxon>
        <taxon>Tracheophyta</taxon>
        <taxon>Spermatophyta</taxon>
        <taxon>Magnoliopsida</taxon>
        <taxon>eudicotyledons</taxon>
        <taxon>Gunneridae</taxon>
        <taxon>Pentapetalae</taxon>
        <taxon>rosids</taxon>
        <taxon>Vitales</taxon>
        <taxon>Vitaceae</taxon>
        <taxon>Viteae</taxon>
        <taxon>Vitis</taxon>
    </lineage>
</organism>
<comment type="caution">
    <text evidence="2">The sequence shown here is derived from an EMBL/GenBank/DDBJ whole genome shotgun (WGS) entry which is preliminary data.</text>
</comment>
<evidence type="ECO:0000259" key="1">
    <source>
        <dbReference type="Pfam" id="PF13966"/>
    </source>
</evidence>
<evidence type="ECO:0000313" key="2">
    <source>
        <dbReference type="EMBL" id="RVX15616.1"/>
    </source>
</evidence>
<dbReference type="Pfam" id="PF13966">
    <property type="entry name" value="zf-RVT"/>
    <property type="match status" value="1"/>
</dbReference>
<feature type="domain" description="Reverse transcriptase zinc-binding" evidence="1">
    <location>
        <begin position="199"/>
        <end position="265"/>
    </location>
</feature>
<gene>
    <name evidence="2" type="primary">VvCHDp000001_739</name>
    <name evidence="2" type="ORF">CK203_009077</name>
</gene>
<dbReference type="Proteomes" id="UP000288805">
    <property type="component" value="Unassembled WGS sequence"/>
</dbReference>
<evidence type="ECO:0000313" key="3">
    <source>
        <dbReference type="Proteomes" id="UP000288805"/>
    </source>
</evidence>
<proteinExistence type="predicted"/>
<reference evidence="2 3" key="1">
    <citation type="journal article" date="2018" name="PLoS Genet.">
        <title>Population sequencing reveals clonal diversity and ancestral inbreeding in the grapevine cultivar Chardonnay.</title>
        <authorList>
            <person name="Roach M.J."/>
            <person name="Johnson D.L."/>
            <person name="Bohlmann J."/>
            <person name="van Vuuren H.J."/>
            <person name="Jones S.J."/>
            <person name="Pretorius I.S."/>
            <person name="Schmidt S.A."/>
            <person name="Borneman A.R."/>
        </authorList>
    </citation>
    <scope>NUCLEOTIDE SEQUENCE [LARGE SCALE GENOMIC DNA]</scope>
    <source>
        <strain evidence="3">cv. Chardonnay</strain>
        <tissue evidence="2">Leaf</tissue>
    </source>
</reference>
<dbReference type="PANTHER" id="PTHR36617:SF15">
    <property type="entry name" value="REVERSE TRANSCRIPTASE ZINC-BINDING DOMAIN-CONTAINING PROTEIN"/>
    <property type="match status" value="1"/>
</dbReference>
<dbReference type="EMBL" id="QGNW01000018">
    <property type="protein sequence ID" value="RVX15616.1"/>
    <property type="molecule type" value="Genomic_DNA"/>
</dbReference>